<dbReference type="CDD" id="cd13578">
    <property type="entry name" value="PBP2_Bug27"/>
    <property type="match status" value="1"/>
</dbReference>
<gene>
    <name evidence="2" type="ORF">G3A44_12650</name>
</gene>
<dbReference type="InterPro" id="IPR042100">
    <property type="entry name" value="Bug_dom1"/>
</dbReference>
<sequence>MAPRIPTLTRRTWLAHSGLGLASLTGLTATAPSWAQSGKGPITLVVPFAAGGATDVVSRLVAKKLGERLGRTLIVENVGGGGGMVGATKVARAAADGNTLLMGTVATHAINPLAQTKPPYDPVKDFTPIALLATVPNVVLVHPSVKAQNLAELIALIKAAPERFSYGSSGVGTPPHLSGELFKQMAHVDIPHVPYRGGGPAMADLIGGQIPILFDVLTGAASHIRSGAARAIAVTTAKRSPSFPDVPTVAESGLPGYETYTWNAVFAPAGLPAAQAALLAKELQAVVADPEVQAKLKDLSANPVGSGPEALAAQVKAELAKWGPVIKAIGGLKYD</sequence>
<dbReference type="PIRSF" id="PIRSF017082">
    <property type="entry name" value="YflP"/>
    <property type="match status" value="1"/>
</dbReference>
<reference evidence="2 3" key="1">
    <citation type="submission" date="2020-02" db="EMBL/GenBank/DDBJ databases">
        <title>Ideonella bacterium strain TBM-1.</title>
        <authorList>
            <person name="Chen W.-M."/>
        </authorList>
    </citation>
    <scope>NUCLEOTIDE SEQUENCE [LARGE SCALE GENOMIC DNA]</scope>
    <source>
        <strain evidence="2 3">TBM-1</strain>
    </source>
</reference>
<dbReference type="PROSITE" id="PS51318">
    <property type="entry name" value="TAT"/>
    <property type="match status" value="1"/>
</dbReference>
<dbReference type="Gene3D" id="3.40.190.10">
    <property type="entry name" value="Periplasmic binding protein-like II"/>
    <property type="match status" value="1"/>
</dbReference>
<dbReference type="PANTHER" id="PTHR42928">
    <property type="entry name" value="TRICARBOXYLATE-BINDING PROTEIN"/>
    <property type="match status" value="1"/>
</dbReference>
<evidence type="ECO:0000313" key="2">
    <source>
        <dbReference type="EMBL" id="NDY92038.1"/>
    </source>
</evidence>
<dbReference type="PANTHER" id="PTHR42928:SF5">
    <property type="entry name" value="BLR1237 PROTEIN"/>
    <property type="match status" value="1"/>
</dbReference>
<name>A0A7C9TJX3_9BURK</name>
<dbReference type="Proteomes" id="UP000484255">
    <property type="component" value="Unassembled WGS sequence"/>
</dbReference>
<dbReference type="InterPro" id="IPR006311">
    <property type="entry name" value="TAT_signal"/>
</dbReference>
<evidence type="ECO:0000256" key="1">
    <source>
        <dbReference type="ARBA" id="ARBA00006987"/>
    </source>
</evidence>
<evidence type="ECO:0000313" key="3">
    <source>
        <dbReference type="Proteomes" id="UP000484255"/>
    </source>
</evidence>
<dbReference type="RefSeq" id="WP_163457890.1">
    <property type="nucleotide sequence ID" value="NZ_JAAGOH010000014.1"/>
</dbReference>
<dbReference type="AlphaFoldDB" id="A0A7C9TJX3"/>
<dbReference type="Pfam" id="PF03401">
    <property type="entry name" value="TctC"/>
    <property type="match status" value="1"/>
</dbReference>
<protein>
    <submittedName>
        <fullName evidence="2">Tripartite tricarboxylate transporter substrate binding protein</fullName>
    </submittedName>
</protein>
<comment type="similarity">
    <text evidence="1">Belongs to the UPF0065 (bug) family.</text>
</comment>
<dbReference type="Gene3D" id="3.40.190.150">
    <property type="entry name" value="Bordetella uptake gene, domain 1"/>
    <property type="match status" value="1"/>
</dbReference>
<dbReference type="SUPFAM" id="SSF53850">
    <property type="entry name" value="Periplasmic binding protein-like II"/>
    <property type="match status" value="1"/>
</dbReference>
<dbReference type="EMBL" id="JAAGOH010000014">
    <property type="protein sequence ID" value="NDY92038.1"/>
    <property type="molecule type" value="Genomic_DNA"/>
</dbReference>
<proteinExistence type="inferred from homology"/>
<accession>A0A7C9TJX3</accession>
<comment type="caution">
    <text evidence="2">The sequence shown here is derived from an EMBL/GenBank/DDBJ whole genome shotgun (WGS) entry which is preliminary data.</text>
</comment>
<organism evidence="2 3">
    <name type="scientific">Ideonella livida</name>
    <dbReference type="NCBI Taxonomy" id="2707176"/>
    <lineage>
        <taxon>Bacteria</taxon>
        <taxon>Pseudomonadati</taxon>
        <taxon>Pseudomonadota</taxon>
        <taxon>Betaproteobacteria</taxon>
        <taxon>Burkholderiales</taxon>
        <taxon>Sphaerotilaceae</taxon>
        <taxon>Ideonella</taxon>
    </lineage>
</organism>
<dbReference type="InterPro" id="IPR005064">
    <property type="entry name" value="BUG"/>
</dbReference>
<keyword evidence="3" id="KW-1185">Reference proteome</keyword>